<dbReference type="PROSITE" id="PS51257">
    <property type="entry name" value="PROKAR_LIPOPROTEIN"/>
    <property type="match status" value="1"/>
</dbReference>
<feature type="transmembrane region" description="Helical" evidence="1">
    <location>
        <begin position="68"/>
        <end position="90"/>
    </location>
</feature>
<evidence type="ECO:0000313" key="2">
    <source>
        <dbReference type="EMBL" id="MBB5091760.1"/>
    </source>
</evidence>
<keyword evidence="3" id="KW-1185">Reference proteome</keyword>
<accession>A0A7W8AK71</accession>
<dbReference type="EMBL" id="JACHIL010000003">
    <property type="protein sequence ID" value="MBB5091760.1"/>
    <property type="molecule type" value="Genomic_DNA"/>
</dbReference>
<keyword evidence="1" id="KW-1133">Transmembrane helix</keyword>
<comment type="caution">
    <text evidence="2">The sequence shown here is derived from an EMBL/GenBank/DDBJ whole genome shotgun (WGS) entry which is preliminary data.</text>
</comment>
<keyword evidence="1" id="KW-0472">Membrane</keyword>
<evidence type="ECO:0000256" key="1">
    <source>
        <dbReference type="SAM" id="Phobius"/>
    </source>
</evidence>
<dbReference type="RefSeq" id="WP_151159714.1">
    <property type="nucleotide sequence ID" value="NZ_JACHIL010000003.1"/>
</dbReference>
<feature type="transmembrane region" description="Helical" evidence="1">
    <location>
        <begin position="12"/>
        <end position="30"/>
    </location>
</feature>
<feature type="transmembrane region" description="Helical" evidence="1">
    <location>
        <begin position="42"/>
        <end position="62"/>
    </location>
</feature>
<dbReference type="AlphaFoldDB" id="A0A7W8AK71"/>
<organism evidence="2 3">
    <name type="scientific">Pseudochrobactrum saccharolyticum</name>
    <dbReference type="NCBI Taxonomy" id="354352"/>
    <lineage>
        <taxon>Bacteria</taxon>
        <taxon>Pseudomonadati</taxon>
        <taxon>Pseudomonadota</taxon>
        <taxon>Alphaproteobacteria</taxon>
        <taxon>Hyphomicrobiales</taxon>
        <taxon>Brucellaceae</taxon>
        <taxon>Pseudochrobactrum</taxon>
    </lineage>
</organism>
<evidence type="ECO:0000313" key="3">
    <source>
        <dbReference type="Proteomes" id="UP000531231"/>
    </source>
</evidence>
<reference evidence="2 3" key="1">
    <citation type="submission" date="2020-08" db="EMBL/GenBank/DDBJ databases">
        <title>Genomic Encyclopedia of Type Strains, Phase IV (KMG-IV): sequencing the most valuable type-strain genomes for metagenomic binning, comparative biology and taxonomic classification.</title>
        <authorList>
            <person name="Goeker M."/>
        </authorList>
    </citation>
    <scope>NUCLEOTIDE SEQUENCE [LARGE SCALE GENOMIC DNA]</scope>
    <source>
        <strain evidence="2 3">DSM 25620</strain>
    </source>
</reference>
<dbReference type="Proteomes" id="UP000531231">
    <property type="component" value="Unassembled WGS sequence"/>
</dbReference>
<name>A0A7W8AK71_9HYPH</name>
<sequence length="207" mass="23176">MEKVLSGSDIFNLPWATLVTFACGYIGYFISHVGLRDHHKQIDVAFGTLVFGFVAAFGYTLLRKHEFGLQLSSLFAVLVACSSGAFWRLVGRRLFYKALHVGNVSHADDVPTAWLSLFGVTNVKATQLSVRLKDGTILLCEDLHKFSQKPNGPFAFWASGDILMYVTDIKNTDGKWETEDDVDYDGWGAAITYIPVSEIARVRFRRK</sequence>
<keyword evidence="1" id="KW-0812">Transmembrane</keyword>
<gene>
    <name evidence="2" type="ORF">HNQ68_002301</name>
</gene>
<proteinExistence type="predicted"/>
<protein>
    <submittedName>
        <fullName evidence="2">Uncharacterized protein</fullName>
    </submittedName>
</protein>